<evidence type="ECO:0000313" key="5">
    <source>
        <dbReference type="Proteomes" id="UP000762676"/>
    </source>
</evidence>
<feature type="compositionally biased region" description="Polar residues" evidence="1">
    <location>
        <begin position="312"/>
        <end position="324"/>
    </location>
</feature>
<feature type="region of interest" description="Disordered" evidence="1">
    <location>
        <begin position="271"/>
        <end position="290"/>
    </location>
</feature>
<feature type="transmembrane region" description="Helical" evidence="2">
    <location>
        <begin position="117"/>
        <end position="141"/>
    </location>
</feature>
<evidence type="ECO:0000259" key="3">
    <source>
        <dbReference type="Pfam" id="PF10328"/>
    </source>
</evidence>
<feature type="transmembrane region" description="Helical" evidence="2">
    <location>
        <begin position="439"/>
        <end position="462"/>
    </location>
</feature>
<feature type="compositionally biased region" description="Low complexity" evidence="1">
    <location>
        <begin position="328"/>
        <end position="340"/>
    </location>
</feature>
<feature type="region of interest" description="Disordered" evidence="1">
    <location>
        <begin position="402"/>
        <end position="427"/>
    </location>
</feature>
<dbReference type="PANTHER" id="PTHR46641">
    <property type="entry name" value="FMRFAMIDE RECEPTOR-RELATED"/>
    <property type="match status" value="1"/>
</dbReference>
<sequence length="537" mass="59622">MYTLEITPLQQSTPEWLMEVPHMSRRKYIPDHIFMVIQDTMMKLQFAVFPFALLVSVLSISVFIKMGIKDVMTLSLLSLTISDFLELWIGSAMIAVDAISVSSFASRAEQYVDLTGLYHWIILISCIGQSTSTNITTLIALERCLCVVAPFKLKSIVTMKRTAIAILCIVVFGVACNLHFFITSRFVHVFNPRLNVTRVELWQLEERRMAEEIPFMANFVVIYPMSLVIVLTTSIIMIKGLRRSAKFRQGQRAITQADSLSQEKATVVSERVSQVPHSNGPRIGSDQREITIDTVEEEHYGNTSREMILKKSSGSSNHGENNASIRHGGYSISGNGSNGNTDVATDGNNSNAGNGNQSNDSTSYNNSDEKDASTSGNDKINYNNNGIKGVFTSRIRRKLGNDSLMHQAKGPDAKPVAVTSSARETTKSRPVLSKNNVRLVKMLLVVASLTFVFHVISIAIGLWFVSEQELTPNGHFSNTFNIAAKCVQVYYALSMSVNIFVYIKYNRKFRKTFLAMLFAVLPCCRPAFNGGSDPGLD</sequence>
<evidence type="ECO:0000313" key="4">
    <source>
        <dbReference type="EMBL" id="GFS25125.1"/>
    </source>
</evidence>
<dbReference type="InterPro" id="IPR052954">
    <property type="entry name" value="GPCR-Ligand_Int"/>
</dbReference>
<dbReference type="Proteomes" id="UP000762676">
    <property type="component" value="Unassembled WGS sequence"/>
</dbReference>
<evidence type="ECO:0000256" key="1">
    <source>
        <dbReference type="SAM" id="MobiDB-lite"/>
    </source>
</evidence>
<keyword evidence="2" id="KW-1133">Transmembrane helix</keyword>
<dbReference type="Gene3D" id="1.20.1070.10">
    <property type="entry name" value="Rhodopsin 7-helix transmembrane proteins"/>
    <property type="match status" value="2"/>
</dbReference>
<gene>
    <name evidence="4" type="ORF">ElyMa_003433700</name>
</gene>
<reference evidence="4 5" key="1">
    <citation type="journal article" date="2021" name="Elife">
        <title>Chloroplast acquisition without the gene transfer in kleptoplastic sea slugs, Plakobranchus ocellatus.</title>
        <authorList>
            <person name="Maeda T."/>
            <person name="Takahashi S."/>
            <person name="Yoshida T."/>
            <person name="Shimamura S."/>
            <person name="Takaki Y."/>
            <person name="Nagai Y."/>
            <person name="Toyoda A."/>
            <person name="Suzuki Y."/>
            <person name="Arimoto A."/>
            <person name="Ishii H."/>
            <person name="Satoh N."/>
            <person name="Nishiyama T."/>
            <person name="Hasebe M."/>
            <person name="Maruyama T."/>
            <person name="Minagawa J."/>
            <person name="Obokata J."/>
            <person name="Shigenobu S."/>
        </authorList>
    </citation>
    <scope>NUCLEOTIDE SEQUENCE [LARGE SCALE GENOMIC DNA]</scope>
</reference>
<feature type="transmembrane region" description="Helical" evidence="2">
    <location>
        <begin position="482"/>
        <end position="503"/>
    </location>
</feature>
<feature type="transmembrane region" description="Helical" evidence="2">
    <location>
        <begin position="44"/>
        <end position="64"/>
    </location>
</feature>
<accession>A0AAV4JRV6</accession>
<dbReference type="AlphaFoldDB" id="A0AAV4JRV6"/>
<proteinExistence type="predicted"/>
<evidence type="ECO:0000256" key="2">
    <source>
        <dbReference type="SAM" id="Phobius"/>
    </source>
</evidence>
<name>A0AAV4JRV6_9GAST</name>
<organism evidence="4 5">
    <name type="scientific">Elysia marginata</name>
    <dbReference type="NCBI Taxonomy" id="1093978"/>
    <lineage>
        <taxon>Eukaryota</taxon>
        <taxon>Metazoa</taxon>
        <taxon>Spiralia</taxon>
        <taxon>Lophotrochozoa</taxon>
        <taxon>Mollusca</taxon>
        <taxon>Gastropoda</taxon>
        <taxon>Heterobranchia</taxon>
        <taxon>Euthyneura</taxon>
        <taxon>Panpulmonata</taxon>
        <taxon>Sacoglossa</taxon>
        <taxon>Placobranchoidea</taxon>
        <taxon>Plakobranchidae</taxon>
        <taxon>Elysia</taxon>
    </lineage>
</organism>
<keyword evidence="2" id="KW-0812">Transmembrane</keyword>
<keyword evidence="5" id="KW-1185">Reference proteome</keyword>
<feature type="region of interest" description="Disordered" evidence="1">
    <location>
        <begin position="311"/>
        <end position="383"/>
    </location>
</feature>
<comment type="caution">
    <text evidence="4">The sequence shown here is derived from an EMBL/GenBank/DDBJ whole genome shotgun (WGS) entry which is preliminary data.</text>
</comment>
<feature type="compositionally biased region" description="Low complexity" evidence="1">
    <location>
        <begin position="347"/>
        <end position="361"/>
    </location>
</feature>
<dbReference type="PANTHER" id="PTHR46641:SF2">
    <property type="entry name" value="FMRFAMIDE RECEPTOR"/>
    <property type="match status" value="1"/>
</dbReference>
<keyword evidence="2" id="KW-0472">Membrane</keyword>
<feature type="transmembrane region" description="Helical" evidence="2">
    <location>
        <begin position="215"/>
        <end position="238"/>
    </location>
</feature>
<dbReference type="InterPro" id="IPR019430">
    <property type="entry name" value="7TM_GPCR_serpentine_rcpt_Srx"/>
</dbReference>
<dbReference type="Pfam" id="PF10328">
    <property type="entry name" value="7TM_GPCR_Srx"/>
    <property type="match status" value="1"/>
</dbReference>
<keyword evidence="4" id="KW-0675">Receptor</keyword>
<feature type="domain" description="7TM GPCR serpentine receptor class x (Srx)" evidence="3">
    <location>
        <begin position="118"/>
        <end position="253"/>
    </location>
</feature>
<protein>
    <submittedName>
        <fullName evidence="4">Chemosensory receptor C</fullName>
    </submittedName>
</protein>
<dbReference type="SUPFAM" id="SSF81321">
    <property type="entry name" value="Family A G protein-coupled receptor-like"/>
    <property type="match status" value="1"/>
</dbReference>
<feature type="transmembrane region" description="Helical" evidence="2">
    <location>
        <begin position="162"/>
        <end position="182"/>
    </location>
</feature>
<dbReference type="EMBL" id="BMAT01007045">
    <property type="protein sequence ID" value="GFS25125.1"/>
    <property type="molecule type" value="Genomic_DNA"/>
</dbReference>
<feature type="compositionally biased region" description="Polar residues" evidence="1">
    <location>
        <begin position="373"/>
        <end position="383"/>
    </location>
</feature>